<dbReference type="InterPro" id="IPR001638">
    <property type="entry name" value="Solute-binding_3/MltF_N"/>
</dbReference>
<dbReference type="PANTHER" id="PTHR35936">
    <property type="entry name" value="MEMBRANE-BOUND LYTIC MUREIN TRANSGLYCOSYLASE F"/>
    <property type="match status" value="1"/>
</dbReference>
<sequence>MLDAIRLTGVVKMCIWPAYRGLTFRDPRTGELQGIDIDLSATLASRLGVKVAYVESSLDKVIDQLEALQCDVAMQGVGITPVQQQRLRLTEPYLRSSLYGVTTRTRLLMHRWENIDQPGVKVAVFAGTVMVGAMESSLKHAKLTVVSAASGSAEDELEAGRVDVLIVDYPYARRLLDHAEWTKLVSPPQPFVPVVYAYVLRPGDDEWFHWINDFVARIKQDGSLDKTIDKNSLTLAVARE</sequence>
<proteinExistence type="predicted"/>
<dbReference type="SMART" id="SM00062">
    <property type="entry name" value="PBPb"/>
    <property type="match status" value="1"/>
</dbReference>
<protein>
    <submittedName>
        <fullName evidence="3">ABC-type amino acid transport substrate-binding protein</fullName>
    </submittedName>
</protein>
<reference evidence="3 4" key="1">
    <citation type="submission" date="2023-07" db="EMBL/GenBank/DDBJ databases">
        <title>Sorghum-associated microbial communities from plants grown in Nebraska, USA.</title>
        <authorList>
            <person name="Schachtman D."/>
        </authorList>
    </citation>
    <scope>NUCLEOTIDE SEQUENCE [LARGE SCALE GENOMIC DNA]</scope>
    <source>
        <strain evidence="3 4">DS1607</strain>
    </source>
</reference>
<comment type="caution">
    <text evidence="3">The sequence shown here is derived from an EMBL/GenBank/DDBJ whole genome shotgun (WGS) entry which is preliminary data.</text>
</comment>
<organism evidence="3 4">
    <name type="scientific">Variovorax ginsengisoli</name>
    <dbReference type="NCBI Taxonomy" id="363844"/>
    <lineage>
        <taxon>Bacteria</taxon>
        <taxon>Pseudomonadati</taxon>
        <taxon>Pseudomonadota</taxon>
        <taxon>Betaproteobacteria</taxon>
        <taxon>Burkholderiales</taxon>
        <taxon>Comamonadaceae</taxon>
        <taxon>Variovorax</taxon>
    </lineage>
</organism>
<evidence type="ECO:0000256" key="1">
    <source>
        <dbReference type="ARBA" id="ARBA00022729"/>
    </source>
</evidence>
<keyword evidence="4" id="KW-1185">Reference proteome</keyword>
<dbReference type="RefSeq" id="WP_307692019.1">
    <property type="nucleotide sequence ID" value="NZ_JAUSRO010000017.1"/>
</dbReference>
<accession>A0ABT9SET7</accession>
<dbReference type="EMBL" id="JAUSRO010000017">
    <property type="protein sequence ID" value="MDP9902266.1"/>
    <property type="molecule type" value="Genomic_DNA"/>
</dbReference>
<dbReference type="SUPFAM" id="SSF53850">
    <property type="entry name" value="Periplasmic binding protein-like II"/>
    <property type="match status" value="1"/>
</dbReference>
<dbReference type="PANTHER" id="PTHR35936:SF17">
    <property type="entry name" value="ARGININE-BINDING EXTRACELLULAR PROTEIN ARTP"/>
    <property type="match status" value="1"/>
</dbReference>
<dbReference type="Pfam" id="PF00497">
    <property type="entry name" value="SBP_bac_3"/>
    <property type="match status" value="1"/>
</dbReference>
<feature type="domain" description="Solute-binding protein family 3/N-terminal" evidence="2">
    <location>
        <begin position="10"/>
        <end position="231"/>
    </location>
</feature>
<gene>
    <name evidence="3" type="ORF">J2W36_004543</name>
</gene>
<evidence type="ECO:0000313" key="4">
    <source>
        <dbReference type="Proteomes" id="UP001226867"/>
    </source>
</evidence>
<name>A0ABT9SET7_9BURK</name>
<keyword evidence="1" id="KW-0732">Signal</keyword>
<dbReference type="CDD" id="cd13530">
    <property type="entry name" value="PBP2_peptides_like"/>
    <property type="match status" value="1"/>
</dbReference>
<evidence type="ECO:0000313" key="3">
    <source>
        <dbReference type="EMBL" id="MDP9902266.1"/>
    </source>
</evidence>
<dbReference type="Proteomes" id="UP001226867">
    <property type="component" value="Unassembled WGS sequence"/>
</dbReference>
<evidence type="ECO:0000259" key="2">
    <source>
        <dbReference type="SMART" id="SM00062"/>
    </source>
</evidence>
<dbReference type="Gene3D" id="3.40.190.10">
    <property type="entry name" value="Periplasmic binding protein-like II"/>
    <property type="match status" value="2"/>
</dbReference>